<keyword evidence="2" id="KW-0732">Signal</keyword>
<proteinExistence type="predicted"/>
<keyword evidence="4" id="KW-1185">Reference proteome</keyword>
<comment type="caution">
    <text evidence="3">The sequence shown here is derived from an EMBL/GenBank/DDBJ whole genome shotgun (WGS) entry which is preliminary data.</text>
</comment>
<gene>
    <name evidence="3" type="ORF">ATK78_0496</name>
</gene>
<dbReference type="AlphaFoldDB" id="A0A4R6T191"/>
<dbReference type="Proteomes" id="UP000295620">
    <property type="component" value="Unassembled WGS sequence"/>
</dbReference>
<dbReference type="OrthoDB" id="790306at2"/>
<reference evidence="3 4" key="1">
    <citation type="submission" date="2019-03" db="EMBL/GenBank/DDBJ databases">
        <title>Genomic Encyclopedia of Archaeal and Bacterial Type Strains, Phase II (KMG-II): from individual species to whole genera.</title>
        <authorList>
            <person name="Goeker M."/>
        </authorList>
    </citation>
    <scope>NUCLEOTIDE SEQUENCE [LARGE SCALE GENOMIC DNA]</scope>
    <source>
        <strain evidence="3 4">DSM 19035</strain>
    </source>
</reference>
<dbReference type="EMBL" id="SNYC01000003">
    <property type="protein sequence ID" value="TDQ11378.1"/>
    <property type="molecule type" value="Genomic_DNA"/>
</dbReference>
<evidence type="ECO:0000256" key="1">
    <source>
        <dbReference type="SAM" id="Coils"/>
    </source>
</evidence>
<feature type="chain" id="PRO_5020255815" description="Outer membrane protein with beta-barrel domain" evidence="2">
    <location>
        <begin position="25"/>
        <end position="775"/>
    </location>
</feature>
<organism evidence="3 4">
    <name type="scientific">Pedobacter metabolipauper</name>
    <dbReference type="NCBI Taxonomy" id="425513"/>
    <lineage>
        <taxon>Bacteria</taxon>
        <taxon>Pseudomonadati</taxon>
        <taxon>Bacteroidota</taxon>
        <taxon>Sphingobacteriia</taxon>
        <taxon>Sphingobacteriales</taxon>
        <taxon>Sphingobacteriaceae</taxon>
        <taxon>Pedobacter</taxon>
    </lineage>
</organism>
<evidence type="ECO:0000313" key="4">
    <source>
        <dbReference type="Proteomes" id="UP000295620"/>
    </source>
</evidence>
<keyword evidence="1" id="KW-0175">Coiled coil</keyword>
<sequence>MKKYRFVILLCLSLMVLKSYSQNALHYVFNEKGQLLSAPPSILTDHKKTRIYFTVTVSPEYRAQRTIAWYNHFKNQIGLLKKLTDVKASVGLPDTDGKLNDKINAVKYTMAQQLIKLLKSDQVAIDILSKQLNIANEITELAKIDSPKTSIWLPQLEDLMVPAYDLVTDPEFPVQFGRIGGKNEWKFMATLDPVKVEELSICKFKLVQSNEKYLAVIKQLANNKILSASFKDTIPDLKSTNQYIATGLNLVFLDPDFPKRKMILDIFNKQRSGTALSIAESSFITNVSSNEFKYLNGELNKLMNSPELQFFRDDNHINFLLQFSWLINPLSLSANPFKDTIEKDDLEKINGDIKRLDAELKKNKEDLANINQELLILENRSRVSGSSVQELQLLKNTYASRLIDKTNTQIAIEKIQADIKELKDTPDQLKASNIIKDNFLVKDSLLYDGLLYINHKTARPNRNGYAIIRQHDRLNDYLLMGNDNKVQINETQRMYVMVHNSSKDASYRLNTTITSIAADQDLGGLDKLAKQGNLASGSPNKSDDANAAYRFYLVLMNITKPYASGILRLPISPIHDTSPNYVSKLINHELPGEAPAMVNYQIIDSATSKNLSPENITYHYRFNKLYRFRIKTGMTYSFMERNMYTIDASDNSATYTTDRGGLGATVGVQVFTKRLDIQSEKILPHGILPFFYLGYQITDAPANNFLLGGGWEIYSGFAVTGGVHFGKTERLTLNGGALATTHYYKRGAFIGLSIGLQAFDAIFNKAKPTNLFTKP</sequence>
<protein>
    <recommendedName>
        <fullName evidence="5">Outer membrane protein with beta-barrel domain</fullName>
    </recommendedName>
</protein>
<evidence type="ECO:0008006" key="5">
    <source>
        <dbReference type="Google" id="ProtNLM"/>
    </source>
</evidence>
<name>A0A4R6T191_9SPHI</name>
<feature type="coiled-coil region" evidence="1">
    <location>
        <begin position="346"/>
        <end position="380"/>
    </location>
</feature>
<feature type="signal peptide" evidence="2">
    <location>
        <begin position="1"/>
        <end position="24"/>
    </location>
</feature>
<accession>A0A4R6T191</accession>
<dbReference type="RefSeq" id="WP_133574457.1">
    <property type="nucleotide sequence ID" value="NZ_SNYC01000003.1"/>
</dbReference>
<evidence type="ECO:0000256" key="2">
    <source>
        <dbReference type="SAM" id="SignalP"/>
    </source>
</evidence>
<evidence type="ECO:0000313" key="3">
    <source>
        <dbReference type="EMBL" id="TDQ11378.1"/>
    </source>
</evidence>